<feature type="compositionally biased region" description="Polar residues" evidence="1">
    <location>
        <begin position="77"/>
        <end position="92"/>
    </location>
</feature>
<reference evidence="3" key="1">
    <citation type="submission" date="2022-11" db="UniProtKB">
        <authorList>
            <consortium name="WormBaseParasite"/>
        </authorList>
    </citation>
    <scope>IDENTIFICATION</scope>
</reference>
<organism evidence="2 3">
    <name type="scientific">Romanomermis culicivorax</name>
    <name type="common">Nematode worm</name>
    <dbReference type="NCBI Taxonomy" id="13658"/>
    <lineage>
        <taxon>Eukaryota</taxon>
        <taxon>Metazoa</taxon>
        <taxon>Ecdysozoa</taxon>
        <taxon>Nematoda</taxon>
        <taxon>Enoplea</taxon>
        <taxon>Dorylaimia</taxon>
        <taxon>Mermithida</taxon>
        <taxon>Mermithoidea</taxon>
        <taxon>Mermithidae</taxon>
        <taxon>Romanomermis</taxon>
    </lineage>
</organism>
<accession>A0A915KYU5</accession>
<dbReference type="WBParaSite" id="nRc.2.0.1.t42667-RA">
    <property type="protein sequence ID" value="nRc.2.0.1.t42667-RA"/>
    <property type="gene ID" value="nRc.2.0.1.g42667"/>
</dbReference>
<feature type="region of interest" description="Disordered" evidence="1">
    <location>
        <begin position="34"/>
        <end position="117"/>
    </location>
</feature>
<keyword evidence="2" id="KW-1185">Reference proteome</keyword>
<evidence type="ECO:0000256" key="1">
    <source>
        <dbReference type="SAM" id="MobiDB-lite"/>
    </source>
</evidence>
<feature type="compositionally biased region" description="Low complexity" evidence="1">
    <location>
        <begin position="59"/>
        <end position="69"/>
    </location>
</feature>
<evidence type="ECO:0000313" key="3">
    <source>
        <dbReference type="WBParaSite" id="nRc.2.0.1.t42667-RA"/>
    </source>
</evidence>
<name>A0A915KYU5_ROMCU</name>
<evidence type="ECO:0000313" key="2">
    <source>
        <dbReference type="Proteomes" id="UP000887565"/>
    </source>
</evidence>
<feature type="compositionally biased region" description="Pro residues" evidence="1">
    <location>
        <begin position="97"/>
        <end position="113"/>
    </location>
</feature>
<protein>
    <submittedName>
        <fullName evidence="3">Uncharacterized protein</fullName>
    </submittedName>
</protein>
<dbReference type="Proteomes" id="UP000887565">
    <property type="component" value="Unplaced"/>
</dbReference>
<sequence length="164" mass="18039">MLCDNLKKELKIQDELFKQRLQKHHRLAINEAKPPEQISHIANQDPTPPPQTYSHFRGSNFRSSNNNPSYRGRGNQCMGSQCGSYGNNTMWRQQPSAPAPPIPPHTPAPPPQPSNEAISANKALLGQLIDLLQKTNIAPQPPPAPPAASQPPGMARAGLYCSYY</sequence>
<proteinExistence type="predicted"/>
<dbReference type="AlphaFoldDB" id="A0A915KYU5"/>